<reference evidence="1 2" key="1">
    <citation type="journal article" date="2006" name="Nat. Biotechnol.">
        <title>Complete genome of the mutualistic, N2-fixing grass endophyte Azoarcus sp. strain BH72.</title>
        <authorList>
            <person name="Krause A."/>
            <person name="Ramakumar A."/>
            <person name="Bartels D."/>
            <person name="Battistoni F."/>
            <person name="Bekel T."/>
            <person name="Boch J."/>
            <person name="Boehm M."/>
            <person name="Friedrich F."/>
            <person name="Hurek T."/>
            <person name="Krause L."/>
            <person name="Linke B."/>
            <person name="McHardy A.C."/>
            <person name="Sarkar A."/>
            <person name="Schneiker S."/>
            <person name="Syed A.A."/>
            <person name="Thauer R."/>
            <person name="Vorhoelter F.-J."/>
            <person name="Weidner S."/>
            <person name="Puehler A."/>
            <person name="Reinhold-Hurek B."/>
            <person name="Kaiser O."/>
            <person name="Goesmann A."/>
        </authorList>
    </citation>
    <scope>NUCLEOTIDE SEQUENCE [LARGE SCALE GENOMIC DNA]</scope>
    <source>
        <strain evidence="1 2">BH72</strain>
    </source>
</reference>
<sequence>MNKHALHTRAQSGAVLLVGLVMLVLITLLALAAAKLVSTNLRIATNEQAVTEAESVANYQLDVELNSAEFIGATASTVTMAAPSATVVGGASTTDYSVALTAPRCIRYRYLKKSELVNPTTNAVNTENLPCFGGGSGSGVTIVSAAAMNDNSLCATSLWEMGATASAGDSGVRTTINQGVEVKIDFAEAEDACDED</sequence>
<dbReference type="HOGENOM" id="CLU_1387815_0_0_4"/>
<accession>A1K7I8</accession>
<dbReference type="KEGG" id="azo:azo2176"/>
<dbReference type="RefSeq" id="WP_011765907.1">
    <property type="nucleotide sequence ID" value="NC_008702.1"/>
</dbReference>
<protein>
    <submittedName>
        <fullName evidence="1">Hypothetical secreted protein</fullName>
    </submittedName>
</protein>
<dbReference type="Proteomes" id="UP000002588">
    <property type="component" value="Chromosome"/>
</dbReference>
<proteinExistence type="predicted"/>
<evidence type="ECO:0000313" key="2">
    <source>
        <dbReference type="Proteomes" id="UP000002588"/>
    </source>
</evidence>
<dbReference type="eggNOG" id="COG4726">
    <property type="taxonomic scope" value="Bacteria"/>
</dbReference>
<keyword evidence="2" id="KW-1185">Reference proteome</keyword>
<evidence type="ECO:0000313" key="1">
    <source>
        <dbReference type="EMBL" id="CAL94793.1"/>
    </source>
</evidence>
<organism evidence="1 2">
    <name type="scientific">Azoarcus sp. (strain BH72)</name>
    <dbReference type="NCBI Taxonomy" id="418699"/>
    <lineage>
        <taxon>Bacteria</taxon>
        <taxon>Pseudomonadati</taxon>
        <taxon>Pseudomonadota</taxon>
        <taxon>Betaproteobacteria</taxon>
        <taxon>Rhodocyclales</taxon>
        <taxon>Zoogloeaceae</taxon>
        <taxon>Azoarcus</taxon>
    </lineage>
</organism>
<name>A1K7I8_AZOSB</name>
<dbReference type="STRING" id="62928.azo2176"/>
<gene>
    <name evidence="1" type="ordered locus">azo2176</name>
</gene>
<dbReference type="EMBL" id="AM406670">
    <property type="protein sequence ID" value="CAL94793.1"/>
    <property type="molecule type" value="Genomic_DNA"/>
</dbReference>
<dbReference type="AlphaFoldDB" id="A1K7I8"/>